<sequence length="169" mass="17788">MGDTLFWTGQAVGALAAMLGVLAFQMPRRTPMLATLGASALAWSLHFLLLAAPAAAGINLVTALRNFCGIRLRAPALALLFIAFYVAAAVIGWKNIWDLLPLAAVVLGTLSVFRLEGLAARSGFLAGSLLWVIYNTYVGSIAGVVVMLADAGSNARFILRAMASDRAPR</sequence>
<dbReference type="Proteomes" id="UP000326554">
    <property type="component" value="Unassembled WGS sequence"/>
</dbReference>
<evidence type="ECO:0000256" key="1">
    <source>
        <dbReference type="SAM" id="Phobius"/>
    </source>
</evidence>
<gene>
    <name evidence="2" type="ORF">F3S47_11590</name>
</gene>
<dbReference type="AlphaFoldDB" id="A0A5J5GJ02"/>
<feature type="transmembrane region" description="Helical" evidence="1">
    <location>
        <begin position="129"/>
        <end position="149"/>
    </location>
</feature>
<feature type="transmembrane region" description="Helical" evidence="1">
    <location>
        <begin position="74"/>
        <end position="93"/>
    </location>
</feature>
<accession>A0A5J5GJ02</accession>
<keyword evidence="3" id="KW-1185">Reference proteome</keyword>
<protein>
    <submittedName>
        <fullName evidence="2">YgjV family protein</fullName>
    </submittedName>
</protein>
<keyword evidence="1" id="KW-0812">Transmembrane</keyword>
<dbReference type="InterPro" id="IPR019629">
    <property type="entry name" value="Uncharacterised_HI1736/YgjV"/>
</dbReference>
<proteinExistence type="predicted"/>
<feature type="transmembrane region" description="Helical" evidence="1">
    <location>
        <begin position="99"/>
        <end position="117"/>
    </location>
</feature>
<feature type="transmembrane region" description="Helical" evidence="1">
    <location>
        <begin position="33"/>
        <end position="62"/>
    </location>
</feature>
<evidence type="ECO:0000313" key="2">
    <source>
        <dbReference type="EMBL" id="KAA9008135.1"/>
    </source>
</evidence>
<dbReference type="RefSeq" id="WP_150445419.1">
    <property type="nucleotide sequence ID" value="NZ_VYQE01000003.1"/>
</dbReference>
<comment type="caution">
    <text evidence="2">The sequence shown here is derived from an EMBL/GenBank/DDBJ whole genome shotgun (WGS) entry which is preliminary data.</text>
</comment>
<evidence type="ECO:0000313" key="3">
    <source>
        <dbReference type="Proteomes" id="UP000326554"/>
    </source>
</evidence>
<keyword evidence="1" id="KW-0472">Membrane</keyword>
<dbReference type="EMBL" id="VYQE01000003">
    <property type="protein sequence ID" value="KAA9008135.1"/>
    <property type="molecule type" value="Genomic_DNA"/>
</dbReference>
<keyword evidence="1" id="KW-1133">Transmembrane helix</keyword>
<name>A0A5J5GJ02_9RHOB</name>
<dbReference type="Pfam" id="PF10688">
    <property type="entry name" value="Imp-YgjV"/>
    <property type="match status" value="1"/>
</dbReference>
<reference evidence="2 3" key="1">
    <citation type="submission" date="2019-09" db="EMBL/GenBank/DDBJ databases">
        <authorList>
            <person name="Park J.-S."/>
            <person name="Choi H.-J."/>
        </authorList>
    </citation>
    <scope>NUCLEOTIDE SEQUENCE [LARGE SCALE GENOMIC DNA]</scope>
    <source>
        <strain evidence="2 3">176SS1-4</strain>
    </source>
</reference>
<organism evidence="2 3">
    <name type="scientific">Histidinibacterium aquaticum</name>
    <dbReference type="NCBI Taxonomy" id="2613962"/>
    <lineage>
        <taxon>Bacteria</taxon>
        <taxon>Pseudomonadati</taxon>
        <taxon>Pseudomonadota</taxon>
        <taxon>Alphaproteobacteria</taxon>
        <taxon>Rhodobacterales</taxon>
        <taxon>Paracoccaceae</taxon>
        <taxon>Histidinibacterium</taxon>
    </lineage>
</organism>